<dbReference type="InterPro" id="IPR037393">
    <property type="entry name" value="Bud22/SRFB1"/>
</dbReference>
<keyword evidence="1" id="KW-0175">Coiled coil</keyword>
<dbReference type="Pfam" id="PF09073">
    <property type="entry name" value="BUD22"/>
    <property type="match status" value="1"/>
</dbReference>
<feature type="domain" description="Bud22" evidence="3">
    <location>
        <begin position="94"/>
        <end position="473"/>
    </location>
</feature>
<feature type="compositionally biased region" description="Basic and acidic residues" evidence="2">
    <location>
        <begin position="428"/>
        <end position="450"/>
    </location>
</feature>
<dbReference type="FunCoup" id="H2AMP8">
    <property type="interactions" value="294"/>
</dbReference>
<accession>H2AMP8</accession>
<evidence type="ECO:0000313" key="4">
    <source>
        <dbReference type="EMBL" id="CCF55648.1"/>
    </source>
</evidence>
<feature type="compositionally biased region" description="Basic residues" evidence="2">
    <location>
        <begin position="359"/>
        <end position="371"/>
    </location>
</feature>
<dbReference type="RefSeq" id="XP_003954783.1">
    <property type="nucleotide sequence ID" value="XM_003954734.1"/>
</dbReference>
<protein>
    <recommendedName>
        <fullName evidence="3">Bud22 domain-containing protein</fullName>
    </recommendedName>
</protein>
<dbReference type="GO" id="GO:0005634">
    <property type="term" value="C:nucleus"/>
    <property type="evidence" value="ECO:0007669"/>
    <property type="project" value="EnsemblFungi"/>
</dbReference>
<dbReference type="STRING" id="1071382.H2AMP8"/>
<feature type="compositionally biased region" description="Acidic residues" evidence="2">
    <location>
        <begin position="295"/>
        <end position="320"/>
    </location>
</feature>
<feature type="compositionally biased region" description="Basic and acidic residues" evidence="2">
    <location>
        <begin position="213"/>
        <end position="226"/>
    </location>
</feature>
<evidence type="ECO:0000259" key="3">
    <source>
        <dbReference type="Pfam" id="PF09073"/>
    </source>
</evidence>
<dbReference type="Proteomes" id="UP000005220">
    <property type="component" value="Chromosome 1"/>
</dbReference>
<dbReference type="AlphaFoldDB" id="H2AMP8"/>
<dbReference type="InterPro" id="IPR015158">
    <property type="entry name" value="Bud22_dom"/>
</dbReference>
<feature type="region of interest" description="Disordered" evidence="2">
    <location>
        <begin position="416"/>
        <end position="450"/>
    </location>
</feature>
<dbReference type="GeneID" id="13882281"/>
<keyword evidence="5" id="KW-1185">Reference proteome</keyword>
<gene>
    <name evidence="4" type="primary">KAFR0A02100</name>
    <name evidence="4" type="ORF">KAFR_0A02100</name>
</gene>
<evidence type="ECO:0000256" key="2">
    <source>
        <dbReference type="SAM" id="MobiDB-lite"/>
    </source>
</evidence>
<organism evidence="4 5">
    <name type="scientific">Kazachstania africana (strain ATCC 22294 / BCRC 22015 / CBS 2517 / CECT 1963 / NBRC 1671 / NRRL Y-8276)</name>
    <name type="common">Yeast</name>
    <name type="synonym">Kluyveromyces africanus</name>
    <dbReference type="NCBI Taxonomy" id="1071382"/>
    <lineage>
        <taxon>Eukaryota</taxon>
        <taxon>Fungi</taxon>
        <taxon>Dikarya</taxon>
        <taxon>Ascomycota</taxon>
        <taxon>Saccharomycotina</taxon>
        <taxon>Saccharomycetes</taxon>
        <taxon>Saccharomycetales</taxon>
        <taxon>Saccharomycetaceae</taxon>
        <taxon>Kazachstania</taxon>
    </lineage>
</organism>
<dbReference type="InParanoid" id="H2AMP8"/>
<dbReference type="eggNOG" id="ENOG502S6Z4">
    <property type="taxonomic scope" value="Eukaryota"/>
</dbReference>
<name>H2AMP8_KAZAF</name>
<feature type="region of interest" description="Disordered" evidence="2">
    <location>
        <begin position="273"/>
        <end position="383"/>
    </location>
</feature>
<dbReference type="OrthoDB" id="3364872at2759"/>
<evidence type="ECO:0000313" key="5">
    <source>
        <dbReference type="Proteomes" id="UP000005220"/>
    </source>
</evidence>
<dbReference type="PANTHER" id="PTHR23325:SF1">
    <property type="entry name" value="SERUM RESPONSE FACTOR-BINDING PROTEIN 1"/>
    <property type="match status" value="1"/>
</dbReference>
<dbReference type="GO" id="GO:0030490">
    <property type="term" value="P:maturation of SSU-rRNA"/>
    <property type="evidence" value="ECO:0007669"/>
    <property type="project" value="EnsemblFungi"/>
</dbReference>
<dbReference type="GO" id="GO:0030686">
    <property type="term" value="C:90S preribosome"/>
    <property type="evidence" value="ECO:0007669"/>
    <property type="project" value="EnsemblFungi"/>
</dbReference>
<proteinExistence type="predicted"/>
<dbReference type="KEGG" id="kaf:KAFR_0A02100"/>
<dbReference type="PANTHER" id="PTHR23325">
    <property type="entry name" value="SERUM RESPONSE FACTOR-BINDING"/>
    <property type="match status" value="1"/>
</dbReference>
<sequence>MPKENLLYKLDNLEYQYHYLNNTVSDFKPRLNQTKKVYNAIGKKNAKRIKSQLESLNEEDILKQLQQVKTTIFNGKIYTVEKHLKVLISKDAKLKDEKIKSDICKVCNSIAEFIELIVISKIIKIANKKIVTDKDNVPEWFKDHDYYRANVEKDHKYNPSRIWNDAVLKIDGGVKLIGVLWNSNSKKVKEILNSFENGMDVFLNINFDKKKQVSQKKEPGMKEKMASKGSTEANGSDMEEEEHASGSFSDNEGETEIDEEAILKQYEGMLAASDDESGGDKEIGALDPDINYNEVTDEEPSEEEEEEEEEEDDEDDEDDEPSSKKPKLPELMAGYYSGDDSDSDEIEDKIAREQASNAPKRKNRRGQRARRKIWEQKYGKGAKHIQREFEKKMEEREQRQKEYEERVAKRAVKAALRDKENANLTPLGERKPRETAETKPAKVHEEHPSWVAKRIEEEKLKNAKFKGKKITFD</sequence>
<feature type="region of interest" description="Disordered" evidence="2">
    <location>
        <begin position="213"/>
        <end position="255"/>
    </location>
</feature>
<dbReference type="HOGENOM" id="CLU_024653_0_0_1"/>
<reference evidence="4 5" key="1">
    <citation type="journal article" date="2011" name="Proc. Natl. Acad. Sci. U.S.A.">
        <title>Evolutionary erosion of yeast sex chromosomes by mating-type switching accidents.</title>
        <authorList>
            <person name="Gordon J.L."/>
            <person name="Armisen D."/>
            <person name="Proux-Wera E."/>
            <person name="Oheigeartaigh S.S."/>
            <person name="Byrne K.P."/>
            <person name="Wolfe K.H."/>
        </authorList>
    </citation>
    <scope>NUCLEOTIDE SEQUENCE [LARGE SCALE GENOMIC DNA]</scope>
    <source>
        <strain evidence="5">ATCC 22294 / BCRC 22015 / CBS 2517 / CECT 1963 / NBRC 1671 / NRRL Y-8276</strain>
    </source>
</reference>
<evidence type="ECO:0000256" key="1">
    <source>
        <dbReference type="ARBA" id="ARBA00023054"/>
    </source>
</evidence>
<dbReference type="EMBL" id="HE650821">
    <property type="protein sequence ID" value="CCF55648.1"/>
    <property type="molecule type" value="Genomic_DNA"/>
</dbReference>